<feature type="region of interest" description="Disordered" evidence="2">
    <location>
        <begin position="138"/>
        <end position="165"/>
    </location>
</feature>
<comment type="catalytic activity">
    <reaction evidence="1">
        <text>O-phospho-L-threonyl-[protein] + H2O = L-threonyl-[protein] + phosphate</text>
        <dbReference type="Rhea" id="RHEA:47004"/>
        <dbReference type="Rhea" id="RHEA-COMP:11060"/>
        <dbReference type="Rhea" id="RHEA-COMP:11605"/>
        <dbReference type="ChEBI" id="CHEBI:15377"/>
        <dbReference type="ChEBI" id="CHEBI:30013"/>
        <dbReference type="ChEBI" id="CHEBI:43474"/>
        <dbReference type="ChEBI" id="CHEBI:61977"/>
        <dbReference type="EC" id="3.1.3.16"/>
    </reaction>
</comment>
<dbReference type="EC" id="3.1.3.16" evidence="1"/>
<comment type="cofactor">
    <cofactor evidence="1">
        <name>Mn(2+)</name>
        <dbReference type="ChEBI" id="CHEBI:29035"/>
    </cofactor>
</comment>
<protein>
    <recommendedName>
        <fullName evidence="1">Protein phosphatase</fullName>
        <ecNumber evidence="1">3.1.3.16</ecNumber>
    </recommendedName>
</protein>
<feature type="compositionally biased region" description="Pro residues" evidence="2">
    <location>
        <begin position="587"/>
        <end position="607"/>
    </location>
</feature>
<feature type="compositionally biased region" description="Low complexity" evidence="2">
    <location>
        <begin position="141"/>
        <end position="165"/>
    </location>
</feature>
<feature type="region of interest" description="Disordered" evidence="2">
    <location>
        <begin position="560"/>
        <end position="637"/>
    </location>
</feature>
<keyword evidence="1" id="KW-0460">Magnesium</keyword>
<comment type="catalytic activity">
    <reaction evidence="1">
        <text>O-phospho-L-seryl-[protein] + H2O = L-seryl-[protein] + phosphate</text>
        <dbReference type="Rhea" id="RHEA:20629"/>
        <dbReference type="Rhea" id="RHEA-COMP:9863"/>
        <dbReference type="Rhea" id="RHEA-COMP:11604"/>
        <dbReference type="ChEBI" id="CHEBI:15377"/>
        <dbReference type="ChEBI" id="CHEBI:29999"/>
        <dbReference type="ChEBI" id="CHEBI:43474"/>
        <dbReference type="ChEBI" id="CHEBI:83421"/>
        <dbReference type="EC" id="3.1.3.16"/>
    </reaction>
</comment>
<name>A0A7C8N2Q6_ORBOL</name>
<dbReference type="CDD" id="cd00143">
    <property type="entry name" value="PP2Cc"/>
    <property type="match status" value="1"/>
</dbReference>
<evidence type="ECO:0000256" key="2">
    <source>
        <dbReference type="SAM" id="MobiDB-lite"/>
    </source>
</evidence>
<evidence type="ECO:0000259" key="3">
    <source>
        <dbReference type="PROSITE" id="PS51746"/>
    </source>
</evidence>
<comment type="cofactor">
    <cofactor evidence="1">
        <name>Mg(2+)</name>
        <dbReference type="ChEBI" id="CHEBI:18420"/>
    </cofactor>
</comment>
<organism evidence="4 5">
    <name type="scientific">Orbilia oligospora</name>
    <name type="common">Nematode-trapping fungus</name>
    <name type="synonym">Arthrobotrys oligospora</name>
    <dbReference type="NCBI Taxonomy" id="2813651"/>
    <lineage>
        <taxon>Eukaryota</taxon>
        <taxon>Fungi</taxon>
        <taxon>Dikarya</taxon>
        <taxon>Ascomycota</taxon>
        <taxon>Pezizomycotina</taxon>
        <taxon>Orbiliomycetes</taxon>
        <taxon>Orbiliales</taxon>
        <taxon>Orbiliaceae</taxon>
        <taxon>Orbilia</taxon>
    </lineage>
</organism>
<feature type="domain" description="PPM-type phosphatase" evidence="3">
    <location>
        <begin position="256"/>
        <end position="551"/>
    </location>
</feature>
<dbReference type="AlphaFoldDB" id="A0A7C8N2Q6"/>
<keyword evidence="1" id="KW-0464">Manganese</keyword>
<dbReference type="Pfam" id="PF13672">
    <property type="entry name" value="PP2C_2"/>
    <property type="match status" value="1"/>
</dbReference>
<feature type="region of interest" description="Disordered" evidence="2">
    <location>
        <begin position="179"/>
        <end position="220"/>
    </location>
</feature>
<feature type="compositionally biased region" description="Basic and acidic residues" evidence="2">
    <location>
        <begin position="560"/>
        <end position="575"/>
    </location>
</feature>
<proteinExistence type="inferred from homology"/>
<gene>
    <name evidence="4" type="ORF">TWF102_003237</name>
</gene>
<keyword evidence="1" id="KW-0479">Metal-binding</keyword>
<dbReference type="SUPFAM" id="SSF81606">
    <property type="entry name" value="PP2C-like"/>
    <property type="match status" value="1"/>
</dbReference>
<dbReference type="PANTHER" id="PTHR12320">
    <property type="entry name" value="PROTEIN PHOSPHATASE 2C"/>
    <property type="match status" value="1"/>
</dbReference>
<dbReference type="PANTHER" id="PTHR12320:SF1">
    <property type="entry name" value="PROTEIN PHOSPHATASE PTC7 HOMOLOG"/>
    <property type="match status" value="1"/>
</dbReference>
<dbReference type="PROSITE" id="PS51746">
    <property type="entry name" value="PPM_2"/>
    <property type="match status" value="1"/>
</dbReference>
<dbReference type="InterPro" id="IPR001932">
    <property type="entry name" value="PPM-type_phosphatase-like_dom"/>
</dbReference>
<dbReference type="GO" id="GO:0004722">
    <property type="term" value="F:protein serine/threonine phosphatase activity"/>
    <property type="evidence" value="ECO:0007669"/>
    <property type="project" value="UniProtKB-EC"/>
</dbReference>
<dbReference type="SMART" id="SM00331">
    <property type="entry name" value="PP2C_SIG"/>
    <property type="match status" value="1"/>
</dbReference>
<dbReference type="Gene3D" id="3.60.40.10">
    <property type="entry name" value="PPM-type phosphatase domain"/>
    <property type="match status" value="1"/>
</dbReference>
<dbReference type="EMBL" id="WIQW01000164">
    <property type="protein sequence ID" value="KAF3078851.1"/>
    <property type="molecule type" value="Genomic_DNA"/>
</dbReference>
<dbReference type="SMART" id="SM00332">
    <property type="entry name" value="PP2Cc"/>
    <property type="match status" value="1"/>
</dbReference>
<dbReference type="InterPro" id="IPR039123">
    <property type="entry name" value="PPTC7"/>
</dbReference>
<comment type="caution">
    <text evidence="4">The sequence shown here is derived from an EMBL/GenBank/DDBJ whole genome shotgun (WGS) entry which is preliminary data.</text>
</comment>
<dbReference type="GO" id="GO:0046872">
    <property type="term" value="F:metal ion binding"/>
    <property type="evidence" value="ECO:0007669"/>
    <property type="project" value="UniProtKB-UniRule"/>
</dbReference>
<dbReference type="InterPro" id="IPR036457">
    <property type="entry name" value="PPM-type-like_dom_sf"/>
</dbReference>
<comment type="similarity">
    <text evidence="1">Belongs to the PP2C family.</text>
</comment>
<keyword evidence="1" id="KW-0378">Hydrolase</keyword>
<dbReference type="Proteomes" id="UP000475325">
    <property type="component" value="Unassembled WGS sequence"/>
</dbReference>
<sequence length="637" mass="67995">MAAGSIVALGSCTQKASSALPKRFAFDCYSGAGAGAGAGGIGKHSRADYFFDDDDDFDNDFYDDDYYSSDDDHIHSEDPSSLTFNNSTSASYPTMLRSSIRSSRALSSLSRQAAVAAARDLRDHFPSRHTLENSLHTLALSPSSRPSANSSSSSSSSSFSSSPTSSRIGIAPQNLFLLPPFLKGTPSPGPSYTNRATDNDPEAPPTPTNATESTVITDSSDPNASRFFQYGVSVSYVSKSKRWDPANTFNFSPYKRVSFEENWALRKKARPKTGQDAFFVSRVSDTGAVAFGVADGVGGYSMSGIDSADFSHTLCEDMAEISYHSEVPMRADMLIEAGYISACSNPNVLGGGSTACVAIAKPDGTMEAANLGDSGFVILRGGRVHHTSQPQTHAFNTPFQLSVIPLEVIEQARKFGGPIPISDRPRDAHVDIHDLQHGDVLIFATDGLWDNVSAQDVLRLVSNEMVSAGGWIETPDHGIQTGEDLSRLVDEDGEKTSLQGVIAKKVASKAKDMSVNTKVDGPFAKEVRRYFPGEVYHGGKRDDICVLCCVVVEWAVPTPKSEKAEAPVEDAEKQIEAAPETPKTPEQQPPTTPPSPQIPPIEEVPPPQKEEAISAFAADHLRGLPGGGGPGAPSPRL</sequence>
<evidence type="ECO:0000313" key="5">
    <source>
        <dbReference type="Proteomes" id="UP000475325"/>
    </source>
</evidence>
<accession>A0A7C8N2Q6</accession>
<keyword evidence="1" id="KW-0904">Protein phosphatase</keyword>
<reference evidence="4 5" key="1">
    <citation type="submission" date="2019-06" db="EMBL/GenBank/DDBJ databases">
        <authorList>
            <person name="Palmer J.M."/>
        </authorList>
    </citation>
    <scope>NUCLEOTIDE SEQUENCE [LARGE SCALE GENOMIC DNA]</scope>
    <source>
        <strain evidence="4 5">TWF102</strain>
    </source>
</reference>
<evidence type="ECO:0000256" key="1">
    <source>
        <dbReference type="RuleBase" id="RU366020"/>
    </source>
</evidence>
<evidence type="ECO:0000313" key="4">
    <source>
        <dbReference type="EMBL" id="KAF3078851.1"/>
    </source>
</evidence>